<dbReference type="OrthoDB" id="2505969at2759"/>
<protein>
    <submittedName>
        <fullName evidence="1">Uncharacterized protein</fullName>
    </submittedName>
</protein>
<dbReference type="AlphaFoldDB" id="A0A5B0MQK1"/>
<comment type="caution">
    <text evidence="1">The sequence shown here is derived from an EMBL/GenBank/DDBJ whole genome shotgun (WGS) entry which is preliminary data.</text>
</comment>
<gene>
    <name evidence="1" type="ORF">PGT21_034422</name>
</gene>
<evidence type="ECO:0000313" key="2">
    <source>
        <dbReference type="Proteomes" id="UP000324748"/>
    </source>
</evidence>
<keyword evidence="2" id="KW-1185">Reference proteome</keyword>
<sequence>MYVLRGPSPFRATATVHTINLIHLKLCQKDDFGGRNTIGLQLNKGHLSAGRFPKTCISLHTLQAGKQLHRICPREKPDYPSS</sequence>
<reference evidence="1 2" key="1">
    <citation type="submission" date="2019-05" db="EMBL/GenBank/DDBJ databases">
        <title>Emergence of the Ug99 lineage of the wheat stem rust pathogen through somatic hybridization.</title>
        <authorList>
            <person name="Li F."/>
            <person name="Upadhyaya N.M."/>
            <person name="Sperschneider J."/>
            <person name="Matny O."/>
            <person name="Nguyen-Phuc H."/>
            <person name="Mago R."/>
            <person name="Raley C."/>
            <person name="Miller M.E."/>
            <person name="Silverstein K.A.T."/>
            <person name="Henningsen E."/>
            <person name="Hirsch C.D."/>
            <person name="Visser B."/>
            <person name="Pretorius Z.A."/>
            <person name="Steffenson B.J."/>
            <person name="Schwessinger B."/>
            <person name="Dodds P.N."/>
            <person name="Figueroa M."/>
        </authorList>
    </citation>
    <scope>NUCLEOTIDE SEQUENCE [LARGE SCALE GENOMIC DNA]</scope>
    <source>
        <strain evidence="1">21-0</strain>
    </source>
</reference>
<name>A0A5B0MQK1_PUCGR</name>
<evidence type="ECO:0000313" key="1">
    <source>
        <dbReference type="EMBL" id="KAA1078388.1"/>
    </source>
</evidence>
<accession>A0A5B0MQK1</accession>
<dbReference type="Proteomes" id="UP000324748">
    <property type="component" value="Unassembled WGS sequence"/>
</dbReference>
<organism evidence="1 2">
    <name type="scientific">Puccinia graminis f. sp. tritici</name>
    <dbReference type="NCBI Taxonomy" id="56615"/>
    <lineage>
        <taxon>Eukaryota</taxon>
        <taxon>Fungi</taxon>
        <taxon>Dikarya</taxon>
        <taxon>Basidiomycota</taxon>
        <taxon>Pucciniomycotina</taxon>
        <taxon>Pucciniomycetes</taxon>
        <taxon>Pucciniales</taxon>
        <taxon>Pucciniaceae</taxon>
        <taxon>Puccinia</taxon>
    </lineage>
</organism>
<dbReference type="EMBL" id="VSWC01000144">
    <property type="protein sequence ID" value="KAA1078388.1"/>
    <property type="molecule type" value="Genomic_DNA"/>
</dbReference>
<proteinExistence type="predicted"/>